<evidence type="ECO:0000313" key="2">
    <source>
        <dbReference type="Proteomes" id="UP001596302"/>
    </source>
</evidence>
<dbReference type="InterPro" id="IPR050155">
    <property type="entry name" value="HAD-like_hydrolase_sf"/>
</dbReference>
<sequence>MNPLARLLADHPHVLLDFDGPICGAFEGVTDRWLAEQLRATLAAAGFDLLPADIKAISDPFAVLRYSPQLGSDVPAGLDTVFVELEQQAVRVAPPTPGAADAIAALRAAGHTVTVVSNNSEPAIRAYLRAHELDQFVTGVIGREIGRPALLKPHPHAVLRAARELDTIPARCVLVGDSLSDLEAAHTAGTVAIGHANKPGKRETFTALEPAAIIELMTELVDAVVARRR</sequence>
<keyword evidence="1" id="KW-0378">Hydrolase</keyword>
<name>A0ABW1IZ18_9PSEU</name>
<dbReference type="EC" id="3.-.-.-" evidence="1"/>
<dbReference type="PANTHER" id="PTHR43434">
    <property type="entry name" value="PHOSPHOGLYCOLATE PHOSPHATASE"/>
    <property type="match status" value="1"/>
</dbReference>
<dbReference type="Pfam" id="PF00702">
    <property type="entry name" value="Hydrolase"/>
    <property type="match status" value="1"/>
</dbReference>
<dbReference type="InterPro" id="IPR023214">
    <property type="entry name" value="HAD_sf"/>
</dbReference>
<dbReference type="InterPro" id="IPR006549">
    <property type="entry name" value="HAD-SF_hydro_IIIA"/>
</dbReference>
<protein>
    <submittedName>
        <fullName evidence="1">HAD family hydrolase</fullName>
        <ecNumber evidence="1">3.-.-.-</ecNumber>
    </submittedName>
</protein>
<gene>
    <name evidence="1" type="ORF">ACFQE5_05390</name>
</gene>
<dbReference type="GO" id="GO:0016787">
    <property type="term" value="F:hydrolase activity"/>
    <property type="evidence" value="ECO:0007669"/>
    <property type="project" value="UniProtKB-KW"/>
</dbReference>
<reference evidence="2" key="1">
    <citation type="journal article" date="2019" name="Int. J. Syst. Evol. Microbiol.">
        <title>The Global Catalogue of Microorganisms (GCM) 10K type strain sequencing project: providing services to taxonomists for standard genome sequencing and annotation.</title>
        <authorList>
            <consortium name="The Broad Institute Genomics Platform"/>
            <consortium name="The Broad Institute Genome Sequencing Center for Infectious Disease"/>
            <person name="Wu L."/>
            <person name="Ma J."/>
        </authorList>
    </citation>
    <scope>NUCLEOTIDE SEQUENCE [LARGE SCALE GENOMIC DNA]</scope>
    <source>
        <strain evidence="2">CCM 8391</strain>
    </source>
</reference>
<evidence type="ECO:0000313" key="1">
    <source>
        <dbReference type="EMBL" id="MFC5993645.1"/>
    </source>
</evidence>
<dbReference type="RefSeq" id="WP_379583454.1">
    <property type="nucleotide sequence ID" value="NZ_JBHSQW010000010.1"/>
</dbReference>
<dbReference type="PANTHER" id="PTHR43434:SF1">
    <property type="entry name" value="PHOSPHOGLYCOLATE PHOSPHATASE"/>
    <property type="match status" value="1"/>
</dbReference>
<dbReference type="InterPro" id="IPR036412">
    <property type="entry name" value="HAD-like_sf"/>
</dbReference>
<dbReference type="NCBIfam" id="TIGR01549">
    <property type="entry name" value="HAD-SF-IA-v1"/>
    <property type="match status" value="1"/>
</dbReference>
<dbReference type="NCBIfam" id="TIGR01662">
    <property type="entry name" value="HAD-SF-IIIA"/>
    <property type="match status" value="1"/>
</dbReference>
<proteinExistence type="predicted"/>
<dbReference type="Proteomes" id="UP001596302">
    <property type="component" value="Unassembled WGS sequence"/>
</dbReference>
<accession>A0ABW1IZ18</accession>
<dbReference type="InterPro" id="IPR006439">
    <property type="entry name" value="HAD-SF_hydro_IA"/>
</dbReference>
<organism evidence="1 2">
    <name type="scientific">Pseudonocardia hispaniensis</name>
    <dbReference type="NCBI Taxonomy" id="904933"/>
    <lineage>
        <taxon>Bacteria</taxon>
        <taxon>Bacillati</taxon>
        <taxon>Actinomycetota</taxon>
        <taxon>Actinomycetes</taxon>
        <taxon>Pseudonocardiales</taxon>
        <taxon>Pseudonocardiaceae</taxon>
        <taxon>Pseudonocardia</taxon>
    </lineage>
</organism>
<comment type="caution">
    <text evidence="1">The sequence shown here is derived from an EMBL/GenBank/DDBJ whole genome shotgun (WGS) entry which is preliminary data.</text>
</comment>
<dbReference type="Gene3D" id="3.40.50.1000">
    <property type="entry name" value="HAD superfamily/HAD-like"/>
    <property type="match status" value="1"/>
</dbReference>
<dbReference type="EMBL" id="JBHSQW010000010">
    <property type="protein sequence ID" value="MFC5993645.1"/>
    <property type="molecule type" value="Genomic_DNA"/>
</dbReference>
<dbReference type="CDD" id="cd01427">
    <property type="entry name" value="HAD_like"/>
    <property type="match status" value="1"/>
</dbReference>
<dbReference type="NCBIfam" id="TIGR01509">
    <property type="entry name" value="HAD-SF-IA-v3"/>
    <property type="match status" value="1"/>
</dbReference>
<keyword evidence="2" id="KW-1185">Reference proteome</keyword>
<dbReference type="SUPFAM" id="SSF56784">
    <property type="entry name" value="HAD-like"/>
    <property type="match status" value="1"/>
</dbReference>